<accession>A0A4Y2FW06</accession>
<keyword evidence="2" id="KW-1185">Reference proteome</keyword>
<dbReference type="EMBL" id="BGPR01001102">
    <property type="protein sequence ID" value="GBM45483.1"/>
    <property type="molecule type" value="Genomic_DNA"/>
</dbReference>
<proteinExistence type="predicted"/>
<organism evidence="1 2">
    <name type="scientific">Araneus ventricosus</name>
    <name type="common">Orbweaver spider</name>
    <name type="synonym">Epeira ventricosa</name>
    <dbReference type="NCBI Taxonomy" id="182803"/>
    <lineage>
        <taxon>Eukaryota</taxon>
        <taxon>Metazoa</taxon>
        <taxon>Ecdysozoa</taxon>
        <taxon>Arthropoda</taxon>
        <taxon>Chelicerata</taxon>
        <taxon>Arachnida</taxon>
        <taxon>Araneae</taxon>
        <taxon>Araneomorphae</taxon>
        <taxon>Entelegynae</taxon>
        <taxon>Araneoidea</taxon>
        <taxon>Araneidae</taxon>
        <taxon>Araneus</taxon>
    </lineage>
</organism>
<sequence length="194" mass="21675">MAWNTVRNGFCVSRKIAPKFSVMSLASRTWIGLEAFTPMNLYTFYLCSKVSSSLFEANKPVQTPEKRFLLALGDEIYTGEQLKSKKILYLNWKVDPVELSAGSCGYIERGGSSPSHPGSPRTLQYPSTFIIANNSCIETFDSYNCLEVMISKVISPSISNLHLILKHLLPTHVTPMEAPLLSLPRFHLPHPQSP</sequence>
<evidence type="ECO:0000313" key="1">
    <source>
        <dbReference type="EMBL" id="GBM45483.1"/>
    </source>
</evidence>
<gene>
    <name evidence="1" type="ORF">AVEN_210217_1</name>
</gene>
<dbReference type="AlphaFoldDB" id="A0A4Y2FW06"/>
<dbReference type="Proteomes" id="UP000499080">
    <property type="component" value="Unassembled WGS sequence"/>
</dbReference>
<name>A0A4Y2FW06_ARAVE</name>
<evidence type="ECO:0000313" key="2">
    <source>
        <dbReference type="Proteomes" id="UP000499080"/>
    </source>
</evidence>
<reference evidence="1 2" key="1">
    <citation type="journal article" date="2019" name="Sci. Rep.">
        <title>Orb-weaving spider Araneus ventricosus genome elucidates the spidroin gene catalogue.</title>
        <authorList>
            <person name="Kono N."/>
            <person name="Nakamura H."/>
            <person name="Ohtoshi R."/>
            <person name="Moran D.A.P."/>
            <person name="Shinohara A."/>
            <person name="Yoshida Y."/>
            <person name="Fujiwara M."/>
            <person name="Mori M."/>
            <person name="Tomita M."/>
            <person name="Arakawa K."/>
        </authorList>
    </citation>
    <scope>NUCLEOTIDE SEQUENCE [LARGE SCALE GENOMIC DNA]</scope>
</reference>
<comment type="caution">
    <text evidence="1">The sequence shown here is derived from an EMBL/GenBank/DDBJ whole genome shotgun (WGS) entry which is preliminary data.</text>
</comment>
<protein>
    <submittedName>
        <fullName evidence="1">Uncharacterized protein</fullName>
    </submittedName>
</protein>